<evidence type="ECO:0000313" key="1">
    <source>
        <dbReference type="EMBL" id="MFD1049277.1"/>
    </source>
</evidence>
<gene>
    <name evidence="1" type="ORF">ACFQ1S_28935</name>
</gene>
<name>A0ABW3MF78_9PSEU</name>
<dbReference type="InterPro" id="IPR029062">
    <property type="entry name" value="Class_I_gatase-like"/>
</dbReference>
<keyword evidence="2" id="KW-1185">Reference proteome</keyword>
<proteinExistence type="predicted"/>
<sequence length="90" mass="10222">MLAFYNGNYDSGHIAYVKEANPWFTQLHVSAWTDNANGWSWYHNTFLGSGSFRNNTWGPEAAILDIENRTHPSTVHLPAVINSSVSEWPR</sequence>
<reference evidence="2" key="1">
    <citation type="journal article" date="2019" name="Int. J. Syst. Evol. Microbiol.">
        <title>The Global Catalogue of Microorganisms (GCM) 10K type strain sequencing project: providing services to taxonomists for standard genome sequencing and annotation.</title>
        <authorList>
            <consortium name="The Broad Institute Genomics Platform"/>
            <consortium name="The Broad Institute Genome Sequencing Center for Infectious Disease"/>
            <person name="Wu L."/>
            <person name="Ma J."/>
        </authorList>
    </citation>
    <scope>NUCLEOTIDE SEQUENCE [LARGE SCALE GENOMIC DNA]</scope>
    <source>
        <strain evidence="2">JCM 31486</strain>
    </source>
</reference>
<evidence type="ECO:0008006" key="3">
    <source>
        <dbReference type="Google" id="ProtNLM"/>
    </source>
</evidence>
<organism evidence="1 2">
    <name type="scientific">Kibdelosporangium lantanae</name>
    <dbReference type="NCBI Taxonomy" id="1497396"/>
    <lineage>
        <taxon>Bacteria</taxon>
        <taxon>Bacillati</taxon>
        <taxon>Actinomycetota</taxon>
        <taxon>Actinomycetes</taxon>
        <taxon>Pseudonocardiales</taxon>
        <taxon>Pseudonocardiaceae</taxon>
        <taxon>Kibdelosporangium</taxon>
    </lineage>
</organism>
<dbReference type="EMBL" id="JBHTIS010002082">
    <property type="protein sequence ID" value="MFD1049277.1"/>
    <property type="molecule type" value="Genomic_DNA"/>
</dbReference>
<comment type="caution">
    <text evidence="1">The sequence shown here is derived from an EMBL/GenBank/DDBJ whole genome shotgun (WGS) entry which is preliminary data.</text>
</comment>
<dbReference type="Gene3D" id="3.40.50.880">
    <property type="match status" value="1"/>
</dbReference>
<protein>
    <recommendedName>
        <fullName evidence="3">Amidase domain-containing protein</fullName>
    </recommendedName>
</protein>
<evidence type="ECO:0000313" key="2">
    <source>
        <dbReference type="Proteomes" id="UP001597045"/>
    </source>
</evidence>
<dbReference type="Proteomes" id="UP001597045">
    <property type="component" value="Unassembled WGS sequence"/>
</dbReference>
<accession>A0ABW3MF78</accession>